<feature type="chain" id="PRO_5046496771" evidence="3">
    <location>
        <begin position="20"/>
        <end position="939"/>
    </location>
</feature>
<keyword evidence="5" id="KW-1185">Reference proteome</keyword>
<sequence>MHGVFTSLLWLCSFRSVVAEDTNLIMSGDCNNESASHNGLWFFEGSTADGRPYYKRDGWDYWLYYDAHCDGSESTPGRWVMDSTAPSLTATYDLDEDGTCFYHARYNVEDLLPPSGTWRTYCWEVGQGWVNADVTMTAVAITSTSITSSSSTGTSTSVTSSSSSSSTTSSTTSSSTSSTSRTSATSTTSTSTSSSSSSSITFTESTSTTTSSSSSSSSTSSTTCTSSLTGTSTSTSMSKSSTSSSSTGTSTSTSSSSSSTSSSSSGTTNSVTSRTVSQTATLTSTSKSTSSVSSTATSTTSRSTSSSSTSSSSTSSTTSTNTVVVVLSPEVEGTVVSDALTQSFEAVLTLAPEEDTATVSTPLGNVTVVRLTVSSANSTTSTGATVIQIQRTGTSGTNGTAPSTITLVLPTTFFSSNNSNISANTMLVVTELDNAVPESLPSGTGDGGAIILSSPLVEVSFVEEYAGVVSQIPIAGLIDPIVIRMSSETAVVGDECAYFDTENWVWSESGTQLMTEEQLLQVLGADADLQGSWCAVSHTSIFGIIQTVPFDLAYQSAENTLGSGFIIAVAIVLAVGGCLCLLCLLYCSRLHAPSKGRAALMMSKTRGREVNFQCSEVILDDVQGTEGTRKVMVQWDVKPEKFMKDLDKFRGVRHITTDTSVRPRVVRSMSRLSSRSGSRPERSASNWLSDEGDDDPWYFDLDAIAASVSKAAEEEVTGEEEIIDIDAGISFVERSPGCEAYEVGEYIMYCSVSHEQMIFGAITSCSSGLSEPCSDFLEAGPLPCYDCRMGKARQRRSEVPMQMLRPALIPGTAVMARVEEKWIPAHVLGVNPSSGTCQVDLDDDSELKVSYEVYQLPFRDLRRRFWRGQPCRLYRGIVHGWVNCLVGKDLMEELPSLESEKLGGTTCMASVFVDDQEEPIDVPTYLLKMDHNFTTEASL</sequence>
<feature type="transmembrane region" description="Helical" evidence="2">
    <location>
        <begin position="565"/>
        <end position="587"/>
    </location>
</feature>
<name>A0ABP0I473_9DINO</name>
<evidence type="ECO:0000256" key="2">
    <source>
        <dbReference type="SAM" id="Phobius"/>
    </source>
</evidence>
<feature type="region of interest" description="Disordered" evidence="1">
    <location>
        <begin position="147"/>
        <end position="321"/>
    </location>
</feature>
<evidence type="ECO:0000256" key="3">
    <source>
        <dbReference type="SAM" id="SignalP"/>
    </source>
</evidence>
<feature type="region of interest" description="Disordered" evidence="1">
    <location>
        <begin position="667"/>
        <end position="689"/>
    </location>
</feature>
<dbReference type="EMBL" id="CAXAMM010002780">
    <property type="protein sequence ID" value="CAK8997395.1"/>
    <property type="molecule type" value="Genomic_DNA"/>
</dbReference>
<gene>
    <name evidence="4" type="ORF">SCF082_LOCUS5198</name>
</gene>
<feature type="signal peptide" evidence="3">
    <location>
        <begin position="1"/>
        <end position="19"/>
    </location>
</feature>
<dbReference type="InterPro" id="IPR052881">
    <property type="entry name" value="Keratinocyte_PR"/>
</dbReference>
<proteinExistence type="predicted"/>
<dbReference type="Proteomes" id="UP001642464">
    <property type="component" value="Unassembled WGS sequence"/>
</dbReference>
<evidence type="ECO:0000313" key="5">
    <source>
        <dbReference type="Proteomes" id="UP001642464"/>
    </source>
</evidence>
<evidence type="ECO:0000313" key="4">
    <source>
        <dbReference type="EMBL" id="CAK8997395.1"/>
    </source>
</evidence>
<keyword evidence="2" id="KW-1133">Transmembrane helix</keyword>
<organism evidence="4 5">
    <name type="scientific">Durusdinium trenchii</name>
    <dbReference type="NCBI Taxonomy" id="1381693"/>
    <lineage>
        <taxon>Eukaryota</taxon>
        <taxon>Sar</taxon>
        <taxon>Alveolata</taxon>
        <taxon>Dinophyceae</taxon>
        <taxon>Suessiales</taxon>
        <taxon>Symbiodiniaceae</taxon>
        <taxon>Durusdinium</taxon>
    </lineage>
</organism>
<keyword evidence="2" id="KW-0812">Transmembrane</keyword>
<evidence type="ECO:0000256" key="1">
    <source>
        <dbReference type="SAM" id="MobiDB-lite"/>
    </source>
</evidence>
<protein>
    <submittedName>
        <fullName evidence="4">GPS domain-containing protein</fullName>
    </submittedName>
</protein>
<feature type="compositionally biased region" description="Low complexity" evidence="1">
    <location>
        <begin position="667"/>
        <end position="677"/>
    </location>
</feature>
<accession>A0ABP0I473</accession>
<reference evidence="4 5" key="1">
    <citation type="submission" date="2024-02" db="EMBL/GenBank/DDBJ databases">
        <authorList>
            <person name="Chen Y."/>
            <person name="Shah S."/>
            <person name="Dougan E. K."/>
            <person name="Thang M."/>
            <person name="Chan C."/>
        </authorList>
    </citation>
    <scope>NUCLEOTIDE SEQUENCE [LARGE SCALE GENOMIC DNA]</scope>
</reference>
<keyword evidence="3" id="KW-0732">Signal</keyword>
<dbReference type="PANTHER" id="PTHR48138:SF2">
    <property type="entry name" value="KERATINOCYTE PROLINE-RICH PROTEIN"/>
    <property type="match status" value="1"/>
</dbReference>
<dbReference type="PANTHER" id="PTHR48138">
    <property type="entry name" value="KERATINOCYTE PROLINE-RICH PROTEIN-RELATED"/>
    <property type="match status" value="1"/>
</dbReference>
<comment type="caution">
    <text evidence="4">The sequence shown here is derived from an EMBL/GenBank/DDBJ whole genome shotgun (WGS) entry which is preliminary data.</text>
</comment>
<keyword evidence="2" id="KW-0472">Membrane</keyword>